<evidence type="ECO:0000313" key="1">
    <source>
        <dbReference type="EMBL" id="EBA08705.1"/>
    </source>
</evidence>
<reference evidence="1 2" key="1">
    <citation type="submission" date="2006-06" db="EMBL/GenBank/DDBJ databases">
        <authorList>
            <person name="Moran M.A."/>
            <person name="Ferriera S."/>
            <person name="Johnson J."/>
            <person name="Kravitz S."/>
            <person name="Beeson K."/>
            <person name="Sutton G."/>
            <person name="Rogers Y.-H."/>
            <person name="Friedman R."/>
            <person name="Frazier M."/>
            <person name="Venter J.C."/>
        </authorList>
    </citation>
    <scope>NUCLEOTIDE SEQUENCE [LARGE SCALE GENOMIC DNA]</scope>
    <source>
        <strain evidence="1 2">E-37</strain>
    </source>
</reference>
<keyword evidence="2" id="KW-1185">Reference proteome</keyword>
<accession>A3K1A9</accession>
<dbReference type="EMBL" id="AAYA01000004">
    <property type="protein sequence ID" value="EBA08705.1"/>
    <property type="molecule type" value="Genomic_DNA"/>
</dbReference>
<name>A3K1A9_SAGS3</name>
<sequence>MWLPLGVLVTCGALLAFRYGWIDANLTETTAIEAYGRRYMREAGAPAADCTGVPGQGVWLVVRCGPEGARWEYRVNRFGGLVEITRPDGMGEGT</sequence>
<comment type="caution">
    <text evidence="1">The sequence shown here is derived from an EMBL/GenBank/DDBJ whole genome shotgun (WGS) entry which is preliminary data.</text>
</comment>
<organism evidence="1 2">
    <name type="scientific">Sagittula stellata (strain ATCC 700073 / DSM 11524 / E-37)</name>
    <dbReference type="NCBI Taxonomy" id="388399"/>
    <lineage>
        <taxon>Bacteria</taxon>
        <taxon>Pseudomonadati</taxon>
        <taxon>Pseudomonadota</taxon>
        <taxon>Alphaproteobacteria</taxon>
        <taxon>Rhodobacterales</taxon>
        <taxon>Roseobacteraceae</taxon>
        <taxon>Sagittula</taxon>
    </lineage>
</organism>
<dbReference type="Proteomes" id="UP000005713">
    <property type="component" value="Unassembled WGS sequence"/>
</dbReference>
<gene>
    <name evidence="1" type="ORF">SSE37_03645</name>
</gene>
<evidence type="ECO:0000313" key="2">
    <source>
        <dbReference type="Proteomes" id="UP000005713"/>
    </source>
</evidence>
<dbReference type="eggNOG" id="ENOG5033BEU">
    <property type="taxonomic scope" value="Bacteria"/>
</dbReference>
<proteinExistence type="predicted"/>
<dbReference type="AlphaFoldDB" id="A3K1A9"/>
<protein>
    <submittedName>
        <fullName evidence="1">Uncharacterized protein</fullName>
    </submittedName>
</protein>